<dbReference type="PIRSF" id="PIRSF006287">
    <property type="entry name" value="UCP006287"/>
    <property type="match status" value="1"/>
</dbReference>
<accession>A0A1A9F3V7</accession>
<evidence type="ECO:0000313" key="2">
    <source>
        <dbReference type="EMBL" id="ANG64531.1"/>
    </source>
</evidence>
<gene>
    <name evidence="2" type="ORF">A8C75_20025</name>
</gene>
<dbReference type="OrthoDB" id="5739292at2"/>
<sequence>MEYTFGRDDIGRYFAEFSMGHEAFGRWLNEELGQNRQQLDSLLHTIDQLQQRQIPEFELSGIEYCLWLTREEAQVRAHILDESAPDEELAELSFYDDELQAGCGLDDFKAVLEAWRDLIGA</sequence>
<keyword evidence="3" id="KW-1185">Reference proteome</keyword>
<evidence type="ECO:0000256" key="1">
    <source>
        <dbReference type="ARBA" id="ARBA00005367"/>
    </source>
</evidence>
<dbReference type="InterPro" id="IPR008249">
    <property type="entry name" value="UPF0231"/>
</dbReference>
<dbReference type="Pfam" id="PF06062">
    <property type="entry name" value="UPF0231"/>
    <property type="match status" value="1"/>
</dbReference>
<proteinExistence type="inferred from homology"/>
<reference evidence="2 3" key="2">
    <citation type="journal article" date="2018" name="Int. J. Syst. Evol. Microbiol.">
        <title>Marinobacterium aestuarii sp. nov., a benzene-degrading marine bacterium isolated from estuary sediment.</title>
        <authorList>
            <person name="Bae S.S."/>
            <person name="Jung J."/>
            <person name="Chung D."/>
            <person name="Baek K."/>
        </authorList>
    </citation>
    <scope>NUCLEOTIDE SEQUENCE [LARGE SCALE GENOMIC DNA]</scope>
    <source>
        <strain evidence="2 3">ST58-10</strain>
    </source>
</reference>
<evidence type="ECO:0000313" key="3">
    <source>
        <dbReference type="Proteomes" id="UP000078070"/>
    </source>
</evidence>
<dbReference type="STRING" id="1821621.A8C75_20025"/>
<name>A0A1A9F3V7_9GAMM</name>
<reference evidence="3" key="1">
    <citation type="submission" date="2016-05" db="EMBL/GenBank/DDBJ databases">
        <authorList>
            <person name="Baek K."/>
            <person name="Yang S.-J."/>
        </authorList>
    </citation>
    <scope>NUCLEOTIDE SEQUENCE [LARGE SCALE GENOMIC DNA]</scope>
    <source>
        <strain evidence="3">ST58-10</strain>
    </source>
</reference>
<protein>
    <submittedName>
        <fullName evidence="2">Uncharacterized protein</fullName>
    </submittedName>
</protein>
<organism evidence="2 3">
    <name type="scientific">Marinobacterium aestuarii</name>
    <dbReference type="NCBI Taxonomy" id="1821621"/>
    <lineage>
        <taxon>Bacteria</taxon>
        <taxon>Pseudomonadati</taxon>
        <taxon>Pseudomonadota</taxon>
        <taxon>Gammaproteobacteria</taxon>
        <taxon>Oceanospirillales</taxon>
        <taxon>Oceanospirillaceae</taxon>
        <taxon>Marinobacterium</taxon>
    </lineage>
</organism>
<dbReference type="KEGG" id="mars:A8C75_20025"/>
<dbReference type="RefSeq" id="WP_067386133.1">
    <property type="nucleotide sequence ID" value="NZ_CP015839.1"/>
</dbReference>
<dbReference type="AlphaFoldDB" id="A0A1A9F3V7"/>
<comment type="similarity">
    <text evidence="1">Belongs to the UPF0231 family.</text>
</comment>
<dbReference type="EMBL" id="CP015839">
    <property type="protein sequence ID" value="ANG64531.1"/>
    <property type="molecule type" value="Genomic_DNA"/>
</dbReference>
<dbReference type="Proteomes" id="UP000078070">
    <property type="component" value="Chromosome"/>
</dbReference>